<comment type="caution">
    <text evidence="2">The sequence shown here is derived from an EMBL/GenBank/DDBJ whole genome shotgun (WGS) entry which is preliminary data.</text>
</comment>
<sequence>MGHIVGHESETTGAEMRFTTRQVLRLVLAAVLTTVTGLFALPTADACACGGMFVREGSSLTVPTEKALVVHSGGRTDVTMSLLVRSEVGDAGLVVPTPAPATVSLADNDTFLALDRATRPIRKDRWHLIGSDGDTGVSGAATRDGAPAGSGVQELSSIDLGPLRATTLKAGDPASLRQWLSTRGYTVRPAVQHILDQYVAKGWAFVAMQLTSAGRKLDGGIPPVTMSYADKQFVYPMLLSQAATIDPVVTTYVLSDRRVQRTDSSARSTSVETRFAADMRKRRGTVTAPIRDAVAKAPYLTVLEQGFDAPHKQIVSDFTFGRAATDAEHIPVAYNDKYVFTPAQFTFVVFALVAMMVGTVVLVDRRRRTRSAA</sequence>
<name>A0A542EJH8_9MICO</name>
<evidence type="ECO:0000313" key="3">
    <source>
        <dbReference type="Proteomes" id="UP000320806"/>
    </source>
</evidence>
<dbReference type="EMBL" id="VFMO01000001">
    <property type="protein sequence ID" value="TQJ15493.1"/>
    <property type="molecule type" value="Genomic_DNA"/>
</dbReference>
<evidence type="ECO:0000256" key="1">
    <source>
        <dbReference type="SAM" id="Phobius"/>
    </source>
</evidence>
<dbReference type="InterPro" id="IPR019283">
    <property type="entry name" value="DUF2330"/>
</dbReference>
<evidence type="ECO:0000313" key="2">
    <source>
        <dbReference type="EMBL" id="TQJ15493.1"/>
    </source>
</evidence>
<accession>A0A542EJH8</accession>
<gene>
    <name evidence="2" type="ORF">FB459_3049</name>
</gene>
<dbReference type="Proteomes" id="UP000320806">
    <property type="component" value="Unassembled WGS sequence"/>
</dbReference>
<organism evidence="2 3">
    <name type="scientific">Yimella lutea</name>
    <dbReference type="NCBI Taxonomy" id="587872"/>
    <lineage>
        <taxon>Bacteria</taxon>
        <taxon>Bacillati</taxon>
        <taxon>Actinomycetota</taxon>
        <taxon>Actinomycetes</taxon>
        <taxon>Micrococcales</taxon>
        <taxon>Dermacoccaceae</taxon>
        <taxon>Yimella</taxon>
    </lineage>
</organism>
<reference evidence="2 3" key="1">
    <citation type="submission" date="2019-06" db="EMBL/GenBank/DDBJ databases">
        <title>Sequencing the genomes of 1000 actinobacteria strains.</title>
        <authorList>
            <person name="Klenk H.-P."/>
        </authorList>
    </citation>
    <scope>NUCLEOTIDE SEQUENCE [LARGE SCALE GENOMIC DNA]</scope>
    <source>
        <strain evidence="2 3">DSM 19828</strain>
    </source>
</reference>
<feature type="transmembrane region" description="Helical" evidence="1">
    <location>
        <begin position="345"/>
        <end position="363"/>
    </location>
</feature>
<protein>
    <submittedName>
        <fullName evidence="2">Uncharacterized protein DUF2330</fullName>
    </submittedName>
</protein>
<feature type="transmembrane region" description="Helical" evidence="1">
    <location>
        <begin position="23"/>
        <end position="41"/>
    </location>
</feature>
<keyword evidence="3" id="KW-1185">Reference proteome</keyword>
<dbReference type="AlphaFoldDB" id="A0A542EJH8"/>
<keyword evidence="1" id="KW-1133">Transmembrane helix</keyword>
<dbReference type="Pfam" id="PF10092">
    <property type="entry name" value="DUF2330"/>
    <property type="match status" value="1"/>
</dbReference>
<keyword evidence="1" id="KW-0472">Membrane</keyword>
<keyword evidence="1" id="KW-0812">Transmembrane</keyword>
<proteinExistence type="predicted"/>